<accession>A0A662ZHQ6</accession>
<evidence type="ECO:0000259" key="7">
    <source>
        <dbReference type="Pfam" id="PF13515"/>
    </source>
</evidence>
<feature type="transmembrane region" description="Helical" evidence="5">
    <location>
        <begin position="220"/>
        <end position="240"/>
    </location>
</feature>
<protein>
    <submittedName>
        <fullName evidence="8">Fusaric acid resistance protein-like</fullName>
    </submittedName>
</protein>
<feature type="transmembrane region" description="Helical" evidence="5">
    <location>
        <begin position="68"/>
        <end position="94"/>
    </location>
</feature>
<feature type="signal peptide" evidence="6">
    <location>
        <begin position="1"/>
        <end position="29"/>
    </location>
</feature>
<evidence type="ECO:0000256" key="5">
    <source>
        <dbReference type="SAM" id="Phobius"/>
    </source>
</evidence>
<evidence type="ECO:0000256" key="2">
    <source>
        <dbReference type="ARBA" id="ARBA00022692"/>
    </source>
</evidence>
<feature type="transmembrane region" description="Helical" evidence="5">
    <location>
        <begin position="137"/>
        <end position="159"/>
    </location>
</feature>
<reference evidence="8 9" key="1">
    <citation type="submission" date="2016-10" db="EMBL/GenBank/DDBJ databases">
        <authorList>
            <person name="Varghese N."/>
            <person name="Submissions S."/>
        </authorList>
    </citation>
    <scope>NUCLEOTIDE SEQUENCE [LARGE SCALE GENOMIC DNA]</scope>
    <source>
        <strain evidence="8 9">DSM 1361</strain>
    </source>
</reference>
<dbReference type="EMBL" id="FOXF01000024">
    <property type="protein sequence ID" value="SFP44614.1"/>
    <property type="molecule type" value="Genomic_DNA"/>
</dbReference>
<evidence type="ECO:0000313" key="9">
    <source>
        <dbReference type="Proteomes" id="UP000243745"/>
    </source>
</evidence>
<dbReference type="RefSeq" id="WP_093142338.1">
    <property type="nucleotide sequence ID" value="NZ_FOXF01000024.1"/>
</dbReference>
<feature type="domain" description="Integral membrane bound transporter" evidence="7">
    <location>
        <begin position="25"/>
        <end position="154"/>
    </location>
</feature>
<dbReference type="Proteomes" id="UP000243745">
    <property type="component" value="Unassembled WGS sequence"/>
</dbReference>
<organism evidence="8 9">
    <name type="scientific">Ruminobacter amylophilus</name>
    <dbReference type="NCBI Taxonomy" id="867"/>
    <lineage>
        <taxon>Bacteria</taxon>
        <taxon>Pseudomonadati</taxon>
        <taxon>Pseudomonadota</taxon>
        <taxon>Gammaproteobacteria</taxon>
        <taxon>Aeromonadales</taxon>
        <taxon>Succinivibrionaceae</taxon>
        <taxon>Ruminobacter</taxon>
    </lineage>
</organism>
<evidence type="ECO:0000256" key="3">
    <source>
        <dbReference type="ARBA" id="ARBA00022989"/>
    </source>
</evidence>
<keyword evidence="3 5" id="KW-1133">Transmembrane helix</keyword>
<dbReference type="OrthoDB" id="8670769at2"/>
<feature type="transmembrane region" description="Helical" evidence="5">
    <location>
        <begin position="106"/>
        <end position="125"/>
    </location>
</feature>
<dbReference type="InterPro" id="IPR049453">
    <property type="entry name" value="Memb_transporter_dom"/>
</dbReference>
<evidence type="ECO:0000256" key="4">
    <source>
        <dbReference type="ARBA" id="ARBA00023136"/>
    </source>
</evidence>
<feature type="chain" id="PRO_5025033624" evidence="6">
    <location>
        <begin position="30"/>
        <end position="352"/>
    </location>
</feature>
<proteinExistence type="predicted"/>
<keyword evidence="9" id="KW-1185">Reference proteome</keyword>
<evidence type="ECO:0000313" key="8">
    <source>
        <dbReference type="EMBL" id="SFP44614.1"/>
    </source>
</evidence>
<dbReference type="Pfam" id="PF13515">
    <property type="entry name" value="FUSC_2"/>
    <property type="match status" value="1"/>
</dbReference>
<keyword evidence="4 5" id="KW-0472">Membrane</keyword>
<gene>
    <name evidence="8" type="ORF">SAMN02910344_01407</name>
</gene>
<name>A0A662ZHQ6_9GAMM</name>
<keyword evidence="6" id="KW-0732">Signal</keyword>
<dbReference type="GO" id="GO:0016020">
    <property type="term" value="C:membrane"/>
    <property type="evidence" value="ECO:0007669"/>
    <property type="project" value="UniProtKB-SubCell"/>
</dbReference>
<evidence type="ECO:0000256" key="6">
    <source>
        <dbReference type="SAM" id="SignalP"/>
    </source>
</evidence>
<keyword evidence="2 5" id="KW-0812">Transmembrane</keyword>
<evidence type="ECO:0000256" key="1">
    <source>
        <dbReference type="ARBA" id="ARBA00004141"/>
    </source>
</evidence>
<dbReference type="AlphaFoldDB" id="A0A662ZHQ6"/>
<sequence>MKKNSNRILKSQIKVMAVSMLTAELAAWAYPVDQSFWIPLTTFCVCLYIDTPLTALRRTVHRIGGSIYGVIVAGIVCLLFPTEAGLMTFLVIFAGLTLWSRAFTSLYYLFVSCITAATIMLLAILMRHTALTPDYLITERVIFTIIGAVISLAVSAAFMPASEKPDMLKTYRHYLTRFYFEYRTCIYSMQDHNHADRMKMQLRVNEILNSSRVYQEKLPIWRYALFFNVFIFRAFSRFLHRIHKMRILNMVLISGIRNLPGELVFDERIRKLLELNRILTKRILLSLMRLDKNRAEYYLNDLHTVNNNLELSLRQFESCTTILISIRDLEQDLAHLKNGAVQIYLSYRNRKV</sequence>
<comment type="subcellular location">
    <subcellularLocation>
        <location evidence="1">Membrane</location>
        <topology evidence="1">Multi-pass membrane protein</topology>
    </subcellularLocation>
</comment>